<dbReference type="Proteomes" id="UP000326950">
    <property type="component" value="Unassembled WGS sequence"/>
</dbReference>
<protein>
    <submittedName>
        <fullName evidence="4">Scytalone dehydratase</fullName>
    </submittedName>
</protein>
<accession>A0A5N6VBH1</accession>
<keyword evidence="2" id="KW-0456">Lyase</keyword>
<evidence type="ECO:0000256" key="1">
    <source>
        <dbReference type="ARBA" id="ARBA00008584"/>
    </source>
</evidence>
<comment type="similarity">
    <text evidence="1">Belongs to the scytalone dehydratase family.</text>
</comment>
<dbReference type="GO" id="GO:0016829">
    <property type="term" value="F:lyase activity"/>
    <property type="evidence" value="ECO:0007669"/>
    <property type="project" value="UniProtKB-KW"/>
</dbReference>
<evidence type="ECO:0000313" key="5">
    <source>
        <dbReference type="Proteomes" id="UP000326950"/>
    </source>
</evidence>
<dbReference type="Pfam" id="PF02982">
    <property type="entry name" value="Scytalone_dh"/>
    <property type="match status" value="1"/>
</dbReference>
<reference evidence="4 5" key="1">
    <citation type="submission" date="2019-04" db="EMBL/GenBank/DDBJ databases">
        <title>Friends and foes A comparative genomics study of 23 Aspergillus species from section Flavi.</title>
        <authorList>
            <consortium name="DOE Joint Genome Institute"/>
            <person name="Kjaerbolling I."/>
            <person name="Vesth T."/>
            <person name="Frisvad J.C."/>
            <person name="Nybo J.L."/>
            <person name="Theobald S."/>
            <person name="Kildgaard S."/>
            <person name="Isbrandt T."/>
            <person name="Kuo A."/>
            <person name="Sato A."/>
            <person name="Lyhne E.K."/>
            <person name="Kogle M.E."/>
            <person name="Wiebenga A."/>
            <person name="Kun R.S."/>
            <person name="Lubbers R.J."/>
            <person name="Makela M.R."/>
            <person name="Barry K."/>
            <person name="Chovatia M."/>
            <person name="Clum A."/>
            <person name="Daum C."/>
            <person name="Haridas S."/>
            <person name="He G."/>
            <person name="LaButti K."/>
            <person name="Lipzen A."/>
            <person name="Mondo S."/>
            <person name="Riley R."/>
            <person name="Salamov A."/>
            <person name="Simmons B.A."/>
            <person name="Magnuson J.K."/>
            <person name="Henrissat B."/>
            <person name="Mortensen U.H."/>
            <person name="Larsen T.O."/>
            <person name="Devries R.P."/>
            <person name="Grigoriev I.V."/>
            <person name="Machida M."/>
            <person name="Baker S.E."/>
            <person name="Andersen M.R."/>
        </authorList>
    </citation>
    <scope>NUCLEOTIDE SEQUENCE [LARGE SCALE GENOMIC DNA]</scope>
    <source>
        <strain evidence="4 5">CBS 117626</strain>
    </source>
</reference>
<evidence type="ECO:0000313" key="4">
    <source>
        <dbReference type="EMBL" id="KAE8168010.1"/>
    </source>
</evidence>
<proteinExistence type="inferred from homology"/>
<dbReference type="SUPFAM" id="SSF54427">
    <property type="entry name" value="NTF2-like"/>
    <property type="match status" value="1"/>
</dbReference>
<evidence type="ECO:0000256" key="2">
    <source>
        <dbReference type="ARBA" id="ARBA00023239"/>
    </source>
</evidence>
<feature type="domain" description="Scytalone dehydratase-like" evidence="3">
    <location>
        <begin position="11"/>
        <end position="152"/>
    </location>
</feature>
<organism evidence="4 5">
    <name type="scientific">Aspergillus tamarii</name>
    <dbReference type="NCBI Taxonomy" id="41984"/>
    <lineage>
        <taxon>Eukaryota</taxon>
        <taxon>Fungi</taxon>
        <taxon>Dikarya</taxon>
        <taxon>Ascomycota</taxon>
        <taxon>Pezizomycotina</taxon>
        <taxon>Eurotiomycetes</taxon>
        <taxon>Eurotiomycetidae</taxon>
        <taxon>Eurotiales</taxon>
        <taxon>Aspergillaceae</taxon>
        <taxon>Aspergillus</taxon>
        <taxon>Aspergillus subgen. Circumdati</taxon>
    </lineage>
</organism>
<dbReference type="AlphaFoldDB" id="A0A5N6VBH1"/>
<dbReference type="InterPro" id="IPR032710">
    <property type="entry name" value="NTF2-like_dom_sf"/>
</dbReference>
<dbReference type="OrthoDB" id="5281072at2759"/>
<evidence type="ECO:0000259" key="3">
    <source>
        <dbReference type="Pfam" id="PF02982"/>
    </source>
</evidence>
<sequence length="155" mass="17254">MCDQNIPWACRNLLYNWADCIDTKAWASMSAIFAPVIDVDYSAIGQPKAIAIEPSLYIRQISNPHQLGNPDIQTHHFIGASKWTRDSESHVRVVFQILAAHRRAPQGDDSGARATGYGANTIDFTQVNGEWKIAALKVGVLWMDGDFNAIFTHKL</sequence>
<dbReference type="EMBL" id="ML738587">
    <property type="protein sequence ID" value="KAE8168010.1"/>
    <property type="molecule type" value="Genomic_DNA"/>
</dbReference>
<keyword evidence="5" id="KW-1185">Reference proteome</keyword>
<dbReference type="CDD" id="cd00531">
    <property type="entry name" value="NTF2_like"/>
    <property type="match status" value="1"/>
</dbReference>
<dbReference type="Gene3D" id="3.10.450.50">
    <property type="match status" value="1"/>
</dbReference>
<name>A0A5N6VBH1_ASPTM</name>
<dbReference type="InterPro" id="IPR049884">
    <property type="entry name" value="Scytalone_dh"/>
</dbReference>
<gene>
    <name evidence="4" type="ORF">BDV40DRAFT_252262</name>
</gene>